<evidence type="ECO:0000313" key="1">
    <source>
        <dbReference type="EMBL" id="MCY9549966.1"/>
    </source>
</evidence>
<reference evidence="1 2" key="1">
    <citation type="submission" date="2022-05" db="EMBL/GenBank/DDBJ databases">
        <title>Genome Sequencing of Bee-Associated Microbes.</title>
        <authorList>
            <person name="Dunlap C."/>
        </authorList>
    </citation>
    <scope>NUCLEOTIDE SEQUENCE [LARGE SCALE GENOMIC DNA]</scope>
    <source>
        <strain evidence="1 2">NRRL BD-083</strain>
    </source>
</reference>
<name>A0ABT4EZP5_9BACI</name>
<proteinExistence type="predicted"/>
<protein>
    <submittedName>
        <fullName evidence="1">Uncharacterized protein</fullName>
    </submittedName>
</protein>
<dbReference type="RefSeq" id="WP_268639844.1">
    <property type="nucleotide sequence ID" value="NZ_JAMDLZ010000062.1"/>
</dbReference>
<gene>
    <name evidence="1" type="ORF">M5W82_24135</name>
</gene>
<evidence type="ECO:0000313" key="2">
    <source>
        <dbReference type="Proteomes" id="UP001527052"/>
    </source>
</evidence>
<sequence>MEPLVYRSFSVVTETKADGFIYGDITDHFYFDTEKADGCLSGDGFV</sequence>
<comment type="caution">
    <text evidence="1">The sequence shown here is derived from an EMBL/GenBank/DDBJ whole genome shotgun (WGS) entry which is preliminary data.</text>
</comment>
<keyword evidence="2" id="KW-1185">Reference proteome</keyword>
<accession>A0ABT4EZP5</accession>
<dbReference type="Proteomes" id="UP001527052">
    <property type="component" value="Unassembled WGS sequence"/>
</dbReference>
<organism evidence="1 2">
    <name type="scientific">Lysinibacillus xylanilyticus</name>
    <dbReference type="NCBI Taxonomy" id="582475"/>
    <lineage>
        <taxon>Bacteria</taxon>
        <taxon>Bacillati</taxon>
        <taxon>Bacillota</taxon>
        <taxon>Bacilli</taxon>
        <taxon>Bacillales</taxon>
        <taxon>Bacillaceae</taxon>
        <taxon>Lysinibacillus</taxon>
    </lineage>
</organism>
<dbReference type="EMBL" id="JAMDLZ010000062">
    <property type="protein sequence ID" value="MCY9549966.1"/>
    <property type="molecule type" value="Genomic_DNA"/>
</dbReference>